<dbReference type="EMBL" id="CP014136">
    <property type="protein sequence ID" value="ATA20851.1"/>
    <property type="molecule type" value="Genomic_DNA"/>
</dbReference>
<accession>A0A250B413</accession>
<dbReference type="Proteomes" id="UP000217182">
    <property type="component" value="Chromosome"/>
</dbReference>
<protein>
    <submittedName>
        <fullName evidence="1">Uncharacterized protein</fullName>
    </submittedName>
</protein>
<keyword evidence="2" id="KW-1185">Reference proteome</keyword>
<name>A0A250B413_9GAMM</name>
<organism evidence="1 2">
    <name type="scientific">Gibbsiella quercinecans</name>
    <dbReference type="NCBI Taxonomy" id="929813"/>
    <lineage>
        <taxon>Bacteria</taxon>
        <taxon>Pseudomonadati</taxon>
        <taxon>Pseudomonadota</taxon>
        <taxon>Gammaproteobacteria</taxon>
        <taxon>Enterobacterales</taxon>
        <taxon>Yersiniaceae</taxon>
        <taxon>Gibbsiella</taxon>
    </lineage>
</organism>
<reference evidence="1 2" key="1">
    <citation type="submission" date="2016-01" db="EMBL/GenBank/DDBJ databases">
        <authorList>
            <person name="Oliw E.H."/>
        </authorList>
    </citation>
    <scope>NUCLEOTIDE SEQUENCE [LARGE SCALE GENOMIC DNA]</scope>
    <source>
        <strain evidence="1 2">FRB97</strain>
    </source>
</reference>
<gene>
    <name evidence="1" type="ORF">AWC35_16720</name>
</gene>
<proteinExistence type="predicted"/>
<sequence length="62" mass="7191">MNSGHLQEGDREPIKEYWRAMKGYKEPRWEGVQGFARMLGQDGHREKFSGIEQGAHFVAGWL</sequence>
<dbReference type="KEGG" id="gqu:AWC35_16720"/>
<evidence type="ECO:0000313" key="1">
    <source>
        <dbReference type="EMBL" id="ATA20851.1"/>
    </source>
</evidence>
<evidence type="ECO:0000313" key="2">
    <source>
        <dbReference type="Proteomes" id="UP000217182"/>
    </source>
</evidence>
<dbReference type="AlphaFoldDB" id="A0A250B413"/>